<feature type="region of interest" description="Disordered" evidence="1">
    <location>
        <begin position="514"/>
        <end position="578"/>
    </location>
</feature>
<name>A0ABQ4WPZ8_9ASTR</name>
<reference evidence="2" key="1">
    <citation type="journal article" date="2022" name="Int. J. Mol. Sci.">
        <title>Draft Genome of Tanacetum Coccineum: Genomic Comparison of Closely Related Tanacetum-Family Plants.</title>
        <authorList>
            <person name="Yamashiro T."/>
            <person name="Shiraishi A."/>
            <person name="Nakayama K."/>
            <person name="Satake H."/>
        </authorList>
    </citation>
    <scope>NUCLEOTIDE SEQUENCE</scope>
</reference>
<dbReference type="Proteomes" id="UP001151760">
    <property type="component" value="Unassembled WGS sequence"/>
</dbReference>
<feature type="region of interest" description="Disordered" evidence="1">
    <location>
        <begin position="374"/>
        <end position="430"/>
    </location>
</feature>
<proteinExistence type="predicted"/>
<feature type="compositionally biased region" description="Basic and acidic residues" evidence="1">
    <location>
        <begin position="697"/>
        <end position="711"/>
    </location>
</feature>
<reference evidence="2" key="2">
    <citation type="submission" date="2022-01" db="EMBL/GenBank/DDBJ databases">
        <authorList>
            <person name="Yamashiro T."/>
            <person name="Shiraishi A."/>
            <person name="Satake H."/>
            <person name="Nakayama K."/>
        </authorList>
    </citation>
    <scope>NUCLEOTIDE SEQUENCE</scope>
</reference>
<accession>A0ABQ4WPZ8</accession>
<protein>
    <submittedName>
        <fullName evidence="2">Uncharacterized protein</fullName>
    </submittedName>
</protein>
<feature type="compositionally biased region" description="Polar residues" evidence="1">
    <location>
        <begin position="550"/>
        <end position="560"/>
    </location>
</feature>
<evidence type="ECO:0000256" key="1">
    <source>
        <dbReference type="SAM" id="MobiDB-lite"/>
    </source>
</evidence>
<evidence type="ECO:0000313" key="2">
    <source>
        <dbReference type="EMBL" id="GJS54942.1"/>
    </source>
</evidence>
<gene>
    <name evidence="2" type="ORF">Tco_0628304</name>
</gene>
<sequence>MAPKAVLMKTSLKSVNTARPVNIVRSVNTGRPFSTARSFNTVRPSYTAYPKSTNHCARPRTYFQNQAQSTVHRPFYKRTTLTKRSYYQRFNTGRQNVNTVRARGFNAVKPSACWVWRPIKPNGASLVFNKYNYIDVRGKSNEGFHQVIDFLNQSHICYALTKKPDVYISFIKQFWRSAEATTDDNGEVHITATINGHSKTITKTSLRRHLKLDDHDGITYIPNSKIFEQLALMGYHTDSDKLTFQKGAFSPQWRFLIHTILLCLSPKKTDWEQFSSNIATVVICLATNRRFNFSRLIFEHMVSNISSLHKFLMYHRFIQICLDMQRKQLQQHSRTYLVPSLSIKVFNNMKRPTKGYSGQEVILFHTMLNFSEPSTSPSRITSSPSPSPLPSPSHSPEPSIDHSPDHATVVVSFPSPTQPTQPSPKAEQHILTPHDSPIHVVHLHRSDEGSLKLIELTTLVNKLSERIGVLEDDLKKTKLTYSATVTKLILRVKKLEATVKAETVRKRARVVLSEDDEDVEDDSSKQGRKLSDAEVQEKASNETEPIIQEVTPTKVIQDQGSSEKENSEVSTAGATKGTASEVPVISTAEENISTAGRTVTYRRRSEEERTIKDKGKAKMTEPEPKKKSKKEIEQERLSFAKAIRLQEQMDEEQRAHIVRDEEIARQKDRNFNQHIEPMEHGSEKMKSPEKIEEEDVDTQKEMKEVSKESGAKRKKSLPRKSTRSTVKRQKMEEDAEKDYLKGFLDIVPREEVAEDVESLSTKYPIVDWKTCVLTENFMYYQIFRGDGSSKNYKILSEMLEDFDRQDVMDLHRLVNERYSASRLEEYDLMLWGDLHTLFEPDEEDEIWKNQHEYNVISWSLYDFCGIHILLMQNGIAIHMLTEKKYPLSQEMITKMLNKRLAVDQKKIDQGVGSTGDEHLDTNPETESDKLIKSSVENLVPTPSESEDLSDIKSKCNMPVCDDSTIFSNPLFDVDNDFSSSDDKSFSDKDVSKEIFKIFSNPLSDEEITSTMIDPHHFNAESDLIDSLLNRDTLIISSSKIDSLLEEFSGELAHTDLIPPGINEADFDPEEDIRLVEKLLYDNSSPL</sequence>
<feature type="region of interest" description="Disordered" evidence="1">
    <location>
        <begin position="602"/>
        <end position="633"/>
    </location>
</feature>
<feature type="region of interest" description="Disordered" evidence="1">
    <location>
        <begin position="909"/>
        <end position="929"/>
    </location>
</feature>
<feature type="region of interest" description="Disordered" evidence="1">
    <location>
        <begin position="672"/>
        <end position="731"/>
    </location>
</feature>
<feature type="compositionally biased region" description="Basic and acidic residues" evidence="1">
    <location>
        <begin position="603"/>
        <end position="633"/>
    </location>
</feature>
<feature type="compositionally biased region" description="Basic and acidic residues" evidence="1">
    <location>
        <begin position="672"/>
        <end position="690"/>
    </location>
</feature>
<feature type="compositionally biased region" description="Pro residues" evidence="1">
    <location>
        <begin position="385"/>
        <end position="395"/>
    </location>
</feature>
<organism evidence="2 3">
    <name type="scientific">Tanacetum coccineum</name>
    <dbReference type="NCBI Taxonomy" id="301880"/>
    <lineage>
        <taxon>Eukaryota</taxon>
        <taxon>Viridiplantae</taxon>
        <taxon>Streptophyta</taxon>
        <taxon>Embryophyta</taxon>
        <taxon>Tracheophyta</taxon>
        <taxon>Spermatophyta</taxon>
        <taxon>Magnoliopsida</taxon>
        <taxon>eudicotyledons</taxon>
        <taxon>Gunneridae</taxon>
        <taxon>Pentapetalae</taxon>
        <taxon>asterids</taxon>
        <taxon>campanulids</taxon>
        <taxon>Asterales</taxon>
        <taxon>Asteraceae</taxon>
        <taxon>Asteroideae</taxon>
        <taxon>Anthemideae</taxon>
        <taxon>Anthemidinae</taxon>
        <taxon>Tanacetum</taxon>
    </lineage>
</organism>
<keyword evidence="3" id="KW-1185">Reference proteome</keyword>
<comment type="caution">
    <text evidence="2">The sequence shown here is derived from an EMBL/GenBank/DDBJ whole genome shotgun (WGS) entry which is preliminary data.</text>
</comment>
<feature type="compositionally biased region" description="Low complexity" evidence="1">
    <location>
        <begin position="374"/>
        <end position="384"/>
    </location>
</feature>
<dbReference type="EMBL" id="BQNB010008835">
    <property type="protein sequence ID" value="GJS54942.1"/>
    <property type="molecule type" value="Genomic_DNA"/>
</dbReference>
<feature type="compositionally biased region" description="Basic residues" evidence="1">
    <location>
        <begin position="712"/>
        <end position="728"/>
    </location>
</feature>
<feature type="compositionally biased region" description="Basic and acidic residues" evidence="1">
    <location>
        <begin position="915"/>
        <end position="929"/>
    </location>
</feature>
<evidence type="ECO:0000313" key="3">
    <source>
        <dbReference type="Proteomes" id="UP001151760"/>
    </source>
</evidence>
<feature type="compositionally biased region" description="Basic and acidic residues" evidence="1">
    <location>
        <begin position="522"/>
        <end position="541"/>
    </location>
</feature>